<protein>
    <submittedName>
        <fullName evidence="7">TMEM198/TM7SF3 family protein</fullName>
    </submittedName>
</protein>
<proteinExistence type="predicted"/>
<evidence type="ECO:0000256" key="5">
    <source>
        <dbReference type="SAM" id="Phobius"/>
    </source>
</evidence>
<dbReference type="EMBL" id="QZKU01000017">
    <property type="protein sequence ID" value="RJP25878.1"/>
    <property type="molecule type" value="Genomic_DNA"/>
</dbReference>
<feature type="transmembrane region" description="Helical" evidence="5">
    <location>
        <begin position="186"/>
        <end position="207"/>
    </location>
</feature>
<feature type="transmembrane region" description="Helical" evidence="5">
    <location>
        <begin position="116"/>
        <end position="135"/>
    </location>
</feature>
<evidence type="ECO:0000313" key="7">
    <source>
        <dbReference type="EMBL" id="RJP25878.1"/>
    </source>
</evidence>
<keyword evidence="4 5" id="KW-0472">Membrane</keyword>
<dbReference type="InterPro" id="IPR025256">
    <property type="entry name" value="TM7S3/TM198-like_dom"/>
</dbReference>
<comment type="subcellular location">
    <subcellularLocation>
        <location evidence="1">Membrane</location>
        <topology evidence="1">Multi-pass membrane protein</topology>
    </subcellularLocation>
</comment>
<dbReference type="GO" id="GO:0016020">
    <property type="term" value="C:membrane"/>
    <property type="evidence" value="ECO:0007669"/>
    <property type="project" value="UniProtKB-SubCell"/>
</dbReference>
<reference evidence="7 8" key="1">
    <citation type="journal article" date="2017" name="ISME J.">
        <title>Energy and carbon metabolisms in a deep terrestrial subsurface fluid microbial community.</title>
        <authorList>
            <person name="Momper L."/>
            <person name="Jungbluth S.P."/>
            <person name="Lee M.D."/>
            <person name="Amend J.P."/>
        </authorList>
    </citation>
    <scope>NUCLEOTIDE SEQUENCE [LARGE SCALE GENOMIC DNA]</scope>
    <source>
        <strain evidence="7">SURF_5</strain>
    </source>
</reference>
<organism evidence="7 8">
    <name type="scientific">Abyssobacteria bacterium (strain SURF_5)</name>
    <dbReference type="NCBI Taxonomy" id="2093360"/>
    <lineage>
        <taxon>Bacteria</taxon>
        <taxon>Pseudomonadati</taxon>
        <taxon>Candidatus Hydrogenedentota</taxon>
        <taxon>Candidatus Abyssobacteria</taxon>
    </lineage>
</organism>
<evidence type="ECO:0000256" key="1">
    <source>
        <dbReference type="ARBA" id="ARBA00004141"/>
    </source>
</evidence>
<comment type="caution">
    <text evidence="7">The sequence shown here is derived from an EMBL/GenBank/DDBJ whole genome shotgun (WGS) entry which is preliminary data.</text>
</comment>
<evidence type="ECO:0000256" key="3">
    <source>
        <dbReference type="ARBA" id="ARBA00022989"/>
    </source>
</evidence>
<evidence type="ECO:0000256" key="2">
    <source>
        <dbReference type="ARBA" id="ARBA00022692"/>
    </source>
</evidence>
<dbReference type="Proteomes" id="UP000265882">
    <property type="component" value="Unassembled WGS sequence"/>
</dbReference>
<dbReference type="Pfam" id="PF13886">
    <property type="entry name" value="TM7S3_TM198"/>
    <property type="match status" value="1"/>
</dbReference>
<evidence type="ECO:0000313" key="8">
    <source>
        <dbReference type="Proteomes" id="UP000265882"/>
    </source>
</evidence>
<keyword evidence="2 5" id="KW-0812">Transmembrane</keyword>
<feature type="transmembrane region" description="Helical" evidence="5">
    <location>
        <begin position="89"/>
        <end position="110"/>
    </location>
</feature>
<feature type="transmembrane region" description="Helical" evidence="5">
    <location>
        <begin position="60"/>
        <end position="82"/>
    </location>
</feature>
<name>A0A3A4NZG0_ABYX5</name>
<evidence type="ECO:0000259" key="6">
    <source>
        <dbReference type="Pfam" id="PF13886"/>
    </source>
</evidence>
<feature type="transmembrane region" description="Helical" evidence="5">
    <location>
        <begin position="147"/>
        <end position="166"/>
    </location>
</feature>
<gene>
    <name evidence="7" type="ORF">C4520_01625</name>
</gene>
<feature type="domain" description="TM7S3/TM198-like" evidence="6">
    <location>
        <begin position="25"/>
        <end position="207"/>
    </location>
</feature>
<evidence type="ECO:0000256" key="4">
    <source>
        <dbReference type="ARBA" id="ARBA00023136"/>
    </source>
</evidence>
<feature type="transmembrane region" description="Helical" evidence="5">
    <location>
        <begin position="21"/>
        <end position="54"/>
    </location>
</feature>
<sequence length="222" mass="24481">MKERQRHKENSPLDIQFIELVWLITAFLFGLFTCFFGYRLFIVFVAAVGLIVGATAGYELGLLLGSEIAAFIIAVVLGLIGAWASVMGYYAFIFIIGGFAFAFLTAFIVGMTNDTVPMLLVIIVGLVGGFLSLWLQRIIIILATSAQGALASVFALFSIFSGGGISMYRALFYNFLSGEIPGKGGIWFYLSFLVWLMLFALGLWAQFSRGKEMYRRNRPVPA</sequence>
<keyword evidence="3 5" id="KW-1133">Transmembrane helix</keyword>
<accession>A0A3A4NZG0</accession>
<dbReference type="AlphaFoldDB" id="A0A3A4NZG0"/>